<evidence type="ECO:0008006" key="3">
    <source>
        <dbReference type="Google" id="ProtNLM"/>
    </source>
</evidence>
<dbReference type="AlphaFoldDB" id="A0A9R1WIC1"/>
<keyword evidence="2" id="KW-1185">Reference proteome</keyword>
<dbReference type="PANTHER" id="PTHR33116">
    <property type="entry name" value="REVERSE TRANSCRIPTASE ZINC-BINDING DOMAIN-CONTAINING PROTEIN-RELATED-RELATED"/>
    <property type="match status" value="1"/>
</dbReference>
<evidence type="ECO:0000313" key="1">
    <source>
        <dbReference type="EMBL" id="KAJ0222698.1"/>
    </source>
</evidence>
<reference evidence="1 2" key="1">
    <citation type="journal article" date="2017" name="Nat. Commun.">
        <title>Genome assembly with in vitro proximity ligation data and whole-genome triplication in lettuce.</title>
        <authorList>
            <person name="Reyes-Chin-Wo S."/>
            <person name="Wang Z."/>
            <person name="Yang X."/>
            <person name="Kozik A."/>
            <person name="Arikit S."/>
            <person name="Song C."/>
            <person name="Xia L."/>
            <person name="Froenicke L."/>
            <person name="Lavelle D.O."/>
            <person name="Truco M.J."/>
            <person name="Xia R."/>
            <person name="Zhu S."/>
            <person name="Xu C."/>
            <person name="Xu H."/>
            <person name="Xu X."/>
            <person name="Cox K."/>
            <person name="Korf I."/>
            <person name="Meyers B.C."/>
            <person name="Michelmore R.W."/>
        </authorList>
    </citation>
    <scope>NUCLEOTIDE SEQUENCE [LARGE SCALE GENOMIC DNA]</scope>
    <source>
        <strain evidence="2">cv. Salinas</strain>
        <tissue evidence="1">Seedlings</tissue>
    </source>
</reference>
<protein>
    <recommendedName>
        <fullName evidence="3">Reverse transcriptase domain-containing protein</fullName>
    </recommendedName>
</protein>
<proteinExistence type="predicted"/>
<dbReference type="EMBL" id="NBSK02000002">
    <property type="protein sequence ID" value="KAJ0222698.1"/>
    <property type="molecule type" value="Genomic_DNA"/>
</dbReference>
<comment type="caution">
    <text evidence="1">The sequence shown here is derived from an EMBL/GenBank/DDBJ whole genome shotgun (WGS) entry which is preliminary data.</text>
</comment>
<gene>
    <name evidence="1" type="ORF">LSAT_V11C200080000</name>
</gene>
<dbReference type="Proteomes" id="UP000235145">
    <property type="component" value="Unassembled WGS sequence"/>
</dbReference>
<sequence>MTCHIDFLHGVKIPNDGSSILHLFYTDDDALFVGDWTSSNFANLARIKCFHAASGLKVNFHKSKVFDIGVSSNEVSSCARIIECEAASFPFKYLGVPVGAKMNLKQNCLPIIEKVQSKLSAWKAKHVSLGGRLTLVKSVIGSLPLFFFSLFMAPKFVIEHLEKIHRQGVFGPKDQGGFRVGSLESLNWALLYKWLWRFKRDSVFLWKQVTCGIHNKRKLIDGLAKKSTLGIWFIVVKVAHVVEEVGINVSSVFQIHVGFGNTALFLLDDWTGCGSLATRFLALFVLDKKKSCYIEERILNNRFVGAWNRIPSSYIEIEELRGLSGSTEEMVLSNESDIWKSKLSPNEIFPFMICVACIDRLPSAMTLVQRGPNGLEEAKFYNHSYESLTL</sequence>
<dbReference type="PANTHER" id="PTHR33116:SF77">
    <property type="entry name" value="RNA-DIRECTED DNA POLYMERASE"/>
    <property type="match status" value="1"/>
</dbReference>
<accession>A0A9R1WIC1</accession>
<name>A0A9R1WIC1_LACSA</name>
<organism evidence="1 2">
    <name type="scientific">Lactuca sativa</name>
    <name type="common">Garden lettuce</name>
    <dbReference type="NCBI Taxonomy" id="4236"/>
    <lineage>
        <taxon>Eukaryota</taxon>
        <taxon>Viridiplantae</taxon>
        <taxon>Streptophyta</taxon>
        <taxon>Embryophyta</taxon>
        <taxon>Tracheophyta</taxon>
        <taxon>Spermatophyta</taxon>
        <taxon>Magnoliopsida</taxon>
        <taxon>eudicotyledons</taxon>
        <taxon>Gunneridae</taxon>
        <taxon>Pentapetalae</taxon>
        <taxon>asterids</taxon>
        <taxon>campanulids</taxon>
        <taxon>Asterales</taxon>
        <taxon>Asteraceae</taxon>
        <taxon>Cichorioideae</taxon>
        <taxon>Cichorieae</taxon>
        <taxon>Lactucinae</taxon>
        <taxon>Lactuca</taxon>
    </lineage>
</organism>
<evidence type="ECO:0000313" key="2">
    <source>
        <dbReference type="Proteomes" id="UP000235145"/>
    </source>
</evidence>